<accession>A0A3E2BJC6</accession>
<keyword evidence="2" id="KW-0732">Signal</keyword>
<reference evidence="3 4" key="1">
    <citation type="submission" date="2018-08" db="EMBL/GenBank/DDBJ databases">
        <title>Genome analysis of the thermophilic bacterium of the candidate phylum Aminicenantes from deep subsurface aquifer revealed its physiology and ecological role.</title>
        <authorList>
            <person name="Kadnikov V.V."/>
            <person name="Mardanov A.V."/>
            <person name="Beletsky A.V."/>
            <person name="Karnachuk O.V."/>
            <person name="Ravin N.V."/>
        </authorList>
    </citation>
    <scope>NUCLEOTIDE SEQUENCE [LARGE SCALE GENOMIC DNA]</scope>
    <source>
        <strain evidence="3">BY38</strain>
    </source>
</reference>
<feature type="coiled-coil region" evidence="1">
    <location>
        <begin position="102"/>
        <end position="160"/>
    </location>
</feature>
<name>A0A3E2BJC6_9BACT</name>
<feature type="coiled-coil region" evidence="1">
    <location>
        <begin position="45"/>
        <end position="76"/>
    </location>
</feature>
<dbReference type="EMBL" id="QUAH01000021">
    <property type="protein sequence ID" value="RFT14737.1"/>
    <property type="molecule type" value="Genomic_DNA"/>
</dbReference>
<dbReference type="Proteomes" id="UP000257323">
    <property type="component" value="Unassembled WGS sequence"/>
</dbReference>
<organism evidence="3 4">
    <name type="scientific">Candidatus Saccharicenans subterraneus</name>
    <dbReference type="NCBI Taxonomy" id="2508984"/>
    <lineage>
        <taxon>Bacteria</taxon>
        <taxon>Candidatus Aminicenantota</taxon>
        <taxon>Candidatus Aminicenantia</taxon>
        <taxon>Candidatus Aminicenantales</taxon>
        <taxon>Candidatus Saccharicenantaceae</taxon>
        <taxon>Candidatus Saccharicenans</taxon>
    </lineage>
</organism>
<proteinExistence type="predicted"/>
<gene>
    <name evidence="3" type="ORF">OP8BY_2407</name>
</gene>
<dbReference type="PROSITE" id="PS51257">
    <property type="entry name" value="PROKAR_LIPOPROTEIN"/>
    <property type="match status" value="1"/>
</dbReference>
<evidence type="ECO:0008006" key="5">
    <source>
        <dbReference type="Google" id="ProtNLM"/>
    </source>
</evidence>
<keyword evidence="1" id="KW-0175">Coiled coil</keyword>
<feature type="chain" id="PRO_5017667114" description="DUF4398 domain-containing protein" evidence="2">
    <location>
        <begin position="23"/>
        <end position="196"/>
    </location>
</feature>
<protein>
    <recommendedName>
        <fullName evidence="5">DUF4398 domain-containing protein</fullName>
    </recommendedName>
</protein>
<feature type="signal peptide" evidence="2">
    <location>
        <begin position="1"/>
        <end position="22"/>
    </location>
</feature>
<sequence length="196" mass="20859">MKNLMKLAVLGLVVVFLFTSCAKQPTQQIDEAKAAIAAVEAAKGNIYAKDELKKLNDDLQAALDEVNAQSKKLFKKYGKAKEMLAKVKTDAEAVKALIPARIEEAKNAALTAQNEAKAAFDEAKALLDKAPKGKGTKADIEAMKADLAGLEAQLTEVQTAIDGEDYFGAKDKALSIKDKAAAIAEQVKAAIAKVKK</sequence>
<evidence type="ECO:0000256" key="2">
    <source>
        <dbReference type="SAM" id="SignalP"/>
    </source>
</evidence>
<dbReference type="AlphaFoldDB" id="A0A3E2BJC6"/>
<evidence type="ECO:0000313" key="4">
    <source>
        <dbReference type="Proteomes" id="UP000257323"/>
    </source>
</evidence>
<evidence type="ECO:0000313" key="3">
    <source>
        <dbReference type="EMBL" id="RFT14737.1"/>
    </source>
</evidence>
<comment type="caution">
    <text evidence="3">The sequence shown here is derived from an EMBL/GenBank/DDBJ whole genome shotgun (WGS) entry which is preliminary data.</text>
</comment>
<evidence type="ECO:0000256" key="1">
    <source>
        <dbReference type="SAM" id="Coils"/>
    </source>
</evidence>